<feature type="compositionally biased region" description="Low complexity" evidence="1">
    <location>
        <begin position="1402"/>
        <end position="1417"/>
    </location>
</feature>
<proteinExistence type="predicted"/>
<feature type="compositionally biased region" description="Basic and acidic residues" evidence="1">
    <location>
        <begin position="525"/>
        <end position="541"/>
    </location>
</feature>
<dbReference type="PANTHER" id="PTHR31780">
    <property type="entry name" value="STRESS RESPONSE PROTEIN NST1-RELATED"/>
    <property type="match status" value="1"/>
</dbReference>
<feature type="compositionally biased region" description="Basic and acidic residues" evidence="1">
    <location>
        <begin position="789"/>
        <end position="802"/>
    </location>
</feature>
<sequence>MANPGVGTKFVSVNLNKSYGQQPHHQNPLHGGSGTGSNRIRTSHGGGGGGMVVLSRSRSSQKVGPKLSVPPPLNLPSLRKEHERFDSSGFGGGTGGGGSSGSGSRPSSSGMGWTKPGTLALQEKDGGRLGAENEGVIDGVDPHSDSVSRGSSVYTPPSLRSSSAVGVKVSAPAPVPMPVEKAVVLKGEDFPSLRAALPAMSGPAQKLKDGSLQKQKHTVDDQLSDVQRERSKSGLHLDMRPNANSSHRPASSGTSENAGEGYGLGSSLQSRKQEEYFPGPLPLVRLNPRLDWADDERDTGNGLASRERDHGFSKSEAYWEKDFDLPRGGFLPHKPLQKPFDRWAQRDDEAGKVSSSEVSRVEPYGKDIRTPSREGREANSWRASSLQKEVPKAQELASDRNGLGTRPSIMNTEQSKENRQSQLSFGETIRYNAGLTGNKDPTSGRRDLGYGQGVRQPWNKTMESLSSRGAERNGRNRYGNDQPNRYRGDTFLNNLVSKSSFSAGSKGLPVNDPILNFGRGKHSSSKSEKPYTEDPFLKDFGDGGDPFSMGLVGVVKRKKDVQKQTDFHDPVRESFEAELERVQKMQEQERQRIIEEQERALELARKEEEEREQLAREQEEQRRRLEEEAREAAWRAEQEQMEAMRRAEEQKIAREEEKRRILMEEERRKQAAKQKLLELEAKMAKRHAEAAKGDGLFASIMDEKASGFIMERDMPKATDLGDWEDGERMVQRITTSESSDLGLNRHTETGSRPHLLTNGSSQFLDRGRPVNSWRRDVFDNGNGSTFFLQDRDNSHHSPRRDASGGGRAFPREDYYGGAGFVSSRNSFRGGLPEPLMDEFNQFKGQRWAFAGDGEQYGRNTEPESEFQDNFAERYGDMGWGQGRSRGYAQPPFAERMYQNSEGDGVYSFGKSRYSMRQPRVLPPPSVSSIYRVSYRGGQNDHPGPSSFLESDMHYNGAGDIHFSHAARSEPPTQTGYDASNQENFDPSELTDIQQDNAETERELSGDAAPRCDSQSSLSVSSPPSSPTHLSHDDLDESGDSPVLLPPAEGKDAPLSGNGPVLVLTNAEKENIMRTSSSISIGDDEEWTIENNEELQEQEDYDENEDGYHEEDEVHGVDDENVDLAREFEVMHLEEKGSPRMEKLDLGLNESVEMPGEDPKRISRNEEGIFGVPQVSACLVEDTVSFDGMCDAEPVLQPVNDSADASIDGFSRKFQDSEMTIQDLAAQQNVASHTSGTSDLLEPLDSSSGLEVSVQHVVPSSVNMPLHSAPRQNVVPSVPTAPSQAELPVKLQFGLFSGPALIPSPVPAIQIGSIQMPLHLHPPVGGPSLTHMHPSQPPIFQFGQLRYTSPISQGILPLAHQPVSFVQPNLPTNYPLNQNSGGPLPTQSGQDTFAHNVMKDEVQSSSRNNQSSLLSRQLDPSQEKALKDVNYLPVRESVENNVLMCQSQQEFSHTVQNKIISGSVSQAEEQEPKSVENNLTPLDGRQSESLVENGATSQSHPSSRGFNGPQFQGPVMSSKGKKFISTVKNPGTRSSLAVTEASQSDSTEFQRHPRRNFQRVEFRVRENTDKRQNSGLGSSNHSGPESRSNFNGRNAGMVMRSGSRRSALPDKPLKQMPESEFMNSDPVTSQEINSESRTEKGSGKDASAKGQNRLHSGDGHLKRSISSEEDVDAPLQSGIVRVFKQPGIETPSDEDDFIEVRSKRQMLNDRREQREKEIKAKSRVTKTIRKPRPTSQSTIISTNSNKNSMSLGGEVGKSTHTDFLVTEGHGLGKVDVSSGKSPSTVSQPLAPIGTPAVNTDAQNDTRAHNMKSFQTSSISAVSSGENLGSGIIFEMKNKALDGASTLLGSWGNTGINQQVMALTQTQLDEAMKPGPFETCVGSIGDHASSICGPSMSSSSILTKEKSFSSATSPINSLLAGEKIQFGAVTSPTILPPSSHAVSHSLSATEDDCSLFFENGKHPNESCVPLEDCEAEAEAAASAVAVAAIGSDEIIGNELGTSASDDKSFEGADIEGITTGVTGDKQSAIQSRNDESLSVSLPADLSVETPSISLWQPLLSPQNSSSQMISHFPGGAPSHFPFYEMNRMLGGPILAFGPHDESAGSQSQSQKSNPSGSGPVGDWQHPSGIDSFYGPPAGFTGPFISPAGGITGVQGPPHMVVYNHFAPVGQFGQVGLSFMGTTYIPSGKQPDWKHDPTSSAMGTGEGDMNNLSMVSAPRNLSNVPSPIRHLAPGSPLLPMASPMAMFDVSPFQSSLDMSVQTRWSQVPNAPLHTGSLSMPLQQQPGVLPQFSHGLPVEQSISNGRLRESRTSTPSNGGRNFSLATDAAVTRLPEELGLVESSNYTSREATTQNALPQNSSRNSIADVGKNEAAHNSKSGHSNGQNTSSAFKVQTSPKNSTSQQYGHPSAYNYQRGVSQKNSSGGEWPHHKTGFQHRNQSLGAERSYPSSKMKQIYVAKQQPASGTSTAE</sequence>
<feature type="region of interest" description="Disordered" evidence="1">
    <location>
        <begin position="1773"/>
        <end position="1793"/>
    </location>
</feature>
<evidence type="ECO:0000256" key="1">
    <source>
        <dbReference type="SAM" id="MobiDB-lite"/>
    </source>
</evidence>
<feature type="compositionally biased region" description="Low complexity" evidence="1">
    <location>
        <begin position="102"/>
        <end position="112"/>
    </location>
</feature>
<feature type="compositionally biased region" description="Low complexity" evidence="1">
    <location>
        <begin position="1733"/>
        <end position="1748"/>
    </location>
</feature>
<feature type="compositionally biased region" description="Polar residues" evidence="1">
    <location>
        <begin position="11"/>
        <end position="25"/>
    </location>
</feature>
<feature type="region of interest" description="Disordered" evidence="1">
    <location>
        <begin position="788"/>
        <end position="809"/>
    </location>
</feature>
<feature type="compositionally biased region" description="Polar residues" evidence="1">
    <location>
        <begin position="2372"/>
        <end position="2420"/>
    </location>
</feature>
<gene>
    <name evidence="2" type="ORF">RJ641_010266</name>
</gene>
<feature type="compositionally biased region" description="Basic and acidic residues" evidence="1">
    <location>
        <begin position="226"/>
        <end position="239"/>
    </location>
</feature>
<dbReference type="PANTHER" id="PTHR31780:SF10">
    <property type="entry name" value="LD36051P"/>
    <property type="match status" value="1"/>
</dbReference>
<feature type="compositionally biased region" description="Polar residues" evidence="1">
    <location>
        <begin position="2308"/>
        <end position="2319"/>
    </location>
</feature>
<feature type="region of interest" description="Disordered" evidence="1">
    <location>
        <begin position="2336"/>
        <end position="2466"/>
    </location>
</feature>
<feature type="region of interest" description="Disordered" evidence="1">
    <location>
        <begin position="518"/>
        <end position="542"/>
    </location>
</feature>
<feature type="compositionally biased region" description="Polar residues" evidence="1">
    <location>
        <begin position="458"/>
        <end position="467"/>
    </location>
</feature>
<feature type="compositionally biased region" description="Polar residues" evidence="1">
    <location>
        <begin position="1525"/>
        <end position="1546"/>
    </location>
</feature>
<organism evidence="2 3">
    <name type="scientific">Dillenia turbinata</name>
    <dbReference type="NCBI Taxonomy" id="194707"/>
    <lineage>
        <taxon>Eukaryota</taxon>
        <taxon>Viridiplantae</taxon>
        <taxon>Streptophyta</taxon>
        <taxon>Embryophyta</taxon>
        <taxon>Tracheophyta</taxon>
        <taxon>Spermatophyta</taxon>
        <taxon>Magnoliopsida</taxon>
        <taxon>eudicotyledons</taxon>
        <taxon>Gunneridae</taxon>
        <taxon>Pentapetalae</taxon>
        <taxon>Dilleniales</taxon>
        <taxon>Dilleniaceae</taxon>
        <taxon>Dillenia</taxon>
    </lineage>
</organism>
<dbReference type="Proteomes" id="UP001370490">
    <property type="component" value="Unassembled WGS sequence"/>
</dbReference>
<feature type="region of interest" description="Disordered" evidence="1">
    <location>
        <begin position="1369"/>
        <end position="1420"/>
    </location>
</feature>
<dbReference type="EMBL" id="JBAMMX010000017">
    <property type="protein sequence ID" value="KAK6924066.1"/>
    <property type="molecule type" value="Genomic_DNA"/>
</dbReference>
<reference evidence="2 3" key="1">
    <citation type="submission" date="2023-12" db="EMBL/GenBank/DDBJ databases">
        <title>A high-quality genome assembly for Dillenia turbinata (Dilleniales).</title>
        <authorList>
            <person name="Chanderbali A."/>
        </authorList>
    </citation>
    <scope>NUCLEOTIDE SEQUENCE [LARGE SCALE GENOMIC DNA]</scope>
    <source>
        <strain evidence="2">LSX21</strain>
        <tissue evidence="2">Leaf</tissue>
    </source>
</reference>
<feature type="compositionally biased region" description="Basic and acidic residues" evidence="1">
    <location>
        <begin position="1557"/>
        <end position="1571"/>
    </location>
</feature>
<feature type="compositionally biased region" description="Basic residues" evidence="1">
    <location>
        <begin position="1722"/>
        <end position="1731"/>
    </location>
</feature>
<name>A0AAN8V5R7_9MAGN</name>
<feature type="region of interest" description="Disordered" evidence="1">
    <location>
        <begin position="292"/>
        <end position="311"/>
    </location>
</feature>
<evidence type="ECO:0000313" key="3">
    <source>
        <dbReference type="Proteomes" id="UP001370490"/>
    </source>
</evidence>
<evidence type="ECO:0000313" key="2">
    <source>
        <dbReference type="EMBL" id="KAK6924066.1"/>
    </source>
</evidence>
<feature type="compositionally biased region" description="Gly residues" evidence="1">
    <location>
        <begin position="89"/>
        <end position="101"/>
    </location>
</feature>
<feature type="compositionally biased region" description="Polar residues" evidence="1">
    <location>
        <begin position="242"/>
        <end position="257"/>
    </location>
</feature>
<feature type="region of interest" description="Disordered" evidence="1">
    <location>
        <begin position="1722"/>
        <end position="1748"/>
    </location>
</feature>
<accession>A0AAN8V5R7</accession>
<feature type="compositionally biased region" description="Polar residues" evidence="1">
    <location>
        <begin position="2431"/>
        <end position="2448"/>
    </location>
</feature>
<protein>
    <submittedName>
        <fullName evidence="2">Uncharacterized protein</fullName>
    </submittedName>
</protein>
<feature type="compositionally biased region" description="Basic and acidic residues" evidence="1">
    <location>
        <begin position="1633"/>
        <end position="1646"/>
    </location>
</feature>
<dbReference type="InterPro" id="IPR051195">
    <property type="entry name" value="Fungal_stress_NST1"/>
</dbReference>
<feature type="region of interest" description="Disordered" evidence="1">
    <location>
        <begin position="605"/>
        <end position="627"/>
    </location>
</feature>
<comment type="caution">
    <text evidence="2">The sequence shown here is derived from an EMBL/GenBank/DDBJ whole genome shotgun (WGS) entry which is preliminary data.</text>
</comment>
<feature type="region of interest" description="Disordered" evidence="1">
    <location>
        <begin position="346"/>
        <end position="486"/>
    </location>
</feature>
<feature type="compositionally biased region" description="Polar residues" evidence="1">
    <location>
        <begin position="2101"/>
        <end position="2114"/>
    </location>
</feature>
<feature type="region of interest" description="Disordered" evidence="1">
    <location>
        <begin position="2272"/>
        <end position="2291"/>
    </location>
</feature>
<feature type="region of interest" description="Disordered" evidence="1">
    <location>
        <begin position="913"/>
        <end position="1060"/>
    </location>
</feature>
<feature type="compositionally biased region" description="Polar residues" evidence="1">
    <location>
        <begin position="1620"/>
        <end position="1632"/>
    </location>
</feature>
<feature type="region of interest" description="Disordered" evidence="1">
    <location>
        <begin position="741"/>
        <end position="763"/>
    </location>
</feature>
<feature type="compositionally biased region" description="Low complexity" evidence="1">
    <location>
        <begin position="1013"/>
        <end position="1022"/>
    </location>
</feature>
<feature type="region of interest" description="Disordered" evidence="1">
    <location>
        <begin position="2298"/>
        <end position="2319"/>
    </location>
</feature>
<feature type="compositionally biased region" description="Polar residues" evidence="1">
    <location>
        <begin position="2337"/>
        <end position="2360"/>
    </location>
</feature>
<feature type="compositionally biased region" description="Polar residues" evidence="1">
    <location>
        <begin position="2272"/>
        <end position="2282"/>
    </location>
</feature>
<feature type="compositionally biased region" description="Polar residues" evidence="1">
    <location>
        <begin position="1369"/>
        <end position="1392"/>
    </location>
</feature>
<feature type="region of interest" description="Disordered" evidence="1">
    <location>
        <begin position="1"/>
        <end position="165"/>
    </location>
</feature>
<feature type="compositionally biased region" description="Polar residues" evidence="1">
    <location>
        <begin position="1486"/>
        <end position="1504"/>
    </location>
</feature>
<keyword evidence="3" id="KW-1185">Reference proteome</keyword>
<feature type="region of interest" description="Disordered" evidence="1">
    <location>
        <begin position="2092"/>
        <end position="2129"/>
    </location>
</feature>
<feature type="region of interest" description="Disordered" evidence="1">
    <location>
        <begin position="1074"/>
        <end position="1114"/>
    </location>
</feature>
<feature type="compositionally biased region" description="Polar residues" evidence="1">
    <location>
        <begin position="1777"/>
        <end position="1786"/>
    </location>
</feature>
<feature type="compositionally biased region" description="Polar residues" evidence="1">
    <location>
        <begin position="1572"/>
        <end position="1591"/>
    </location>
</feature>
<feature type="region of interest" description="Disordered" evidence="1">
    <location>
        <begin position="1463"/>
        <end position="1669"/>
    </location>
</feature>
<feature type="compositionally biased region" description="Polar residues" evidence="1">
    <location>
        <begin position="2457"/>
        <end position="2466"/>
    </location>
</feature>
<feature type="compositionally biased region" description="Polar residues" evidence="1">
    <location>
        <begin position="147"/>
        <end position="164"/>
    </location>
</feature>
<feature type="compositionally biased region" description="Acidic residues" evidence="1">
    <location>
        <begin position="1081"/>
        <end position="1110"/>
    </location>
</feature>
<feature type="region of interest" description="Disordered" evidence="1">
    <location>
        <begin position="201"/>
        <end position="267"/>
    </location>
</feature>
<feature type="compositionally biased region" description="Basic and acidic residues" evidence="1">
    <location>
        <begin position="359"/>
        <end position="379"/>
    </location>
</feature>
<feature type="compositionally biased region" description="Polar residues" evidence="1">
    <location>
        <begin position="970"/>
        <end position="996"/>
    </location>
</feature>